<proteinExistence type="predicted"/>
<gene>
    <name evidence="2" type="ORF">METZ01_LOCUS207418</name>
</gene>
<evidence type="ECO:0000259" key="1">
    <source>
        <dbReference type="Pfam" id="PF18962"/>
    </source>
</evidence>
<dbReference type="Pfam" id="PF18962">
    <property type="entry name" value="Por_Secre_tail"/>
    <property type="match status" value="1"/>
</dbReference>
<sequence>MNKRLLFLSFYLLTYVFAQNTSMPQSVISSGTVNAQSEQTALVGTIGQVFTNKAVSSTTILTSGFWGSVAQITLGIDDVIPEEFSISKAYPNPFNPTVNIDFSIPEESDINIQIFDLLGRNVFNHEQNFNTAGNYRFQWHGVNDLGTPIASGVYFVTIQHKANIFKQKITFLK</sequence>
<dbReference type="NCBIfam" id="TIGR04183">
    <property type="entry name" value="Por_Secre_tail"/>
    <property type="match status" value="1"/>
</dbReference>
<protein>
    <recommendedName>
        <fullName evidence="1">Secretion system C-terminal sorting domain-containing protein</fullName>
    </recommendedName>
</protein>
<name>A0A382EWS3_9ZZZZ</name>
<reference evidence="2" key="1">
    <citation type="submission" date="2018-05" db="EMBL/GenBank/DDBJ databases">
        <authorList>
            <person name="Lanie J.A."/>
            <person name="Ng W.-L."/>
            <person name="Kazmierczak K.M."/>
            <person name="Andrzejewski T.M."/>
            <person name="Davidsen T.M."/>
            <person name="Wayne K.J."/>
            <person name="Tettelin H."/>
            <person name="Glass J.I."/>
            <person name="Rusch D."/>
            <person name="Podicherti R."/>
            <person name="Tsui H.-C.T."/>
            <person name="Winkler M.E."/>
        </authorList>
    </citation>
    <scope>NUCLEOTIDE SEQUENCE</scope>
</reference>
<dbReference type="InterPro" id="IPR026444">
    <property type="entry name" value="Secre_tail"/>
</dbReference>
<dbReference type="AlphaFoldDB" id="A0A382EWS3"/>
<organism evidence="2">
    <name type="scientific">marine metagenome</name>
    <dbReference type="NCBI Taxonomy" id="408172"/>
    <lineage>
        <taxon>unclassified sequences</taxon>
        <taxon>metagenomes</taxon>
        <taxon>ecological metagenomes</taxon>
    </lineage>
</organism>
<feature type="domain" description="Secretion system C-terminal sorting" evidence="1">
    <location>
        <begin position="90"/>
        <end position="169"/>
    </location>
</feature>
<accession>A0A382EWS3</accession>
<evidence type="ECO:0000313" key="2">
    <source>
        <dbReference type="EMBL" id="SVB54564.1"/>
    </source>
</evidence>
<dbReference type="EMBL" id="UINC01046486">
    <property type="protein sequence ID" value="SVB54564.1"/>
    <property type="molecule type" value="Genomic_DNA"/>
</dbReference>
<dbReference type="Gene3D" id="2.60.40.4070">
    <property type="match status" value="1"/>
</dbReference>